<feature type="region of interest" description="Disordered" evidence="1">
    <location>
        <begin position="1"/>
        <end position="126"/>
    </location>
</feature>
<organism evidence="2">
    <name type="scientific">Setaria italica</name>
    <name type="common">Foxtail millet</name>
    <name type="synonym">Panicum italicum</name>
    <dbReference type="NCBI Taxonomy" id="4555"/>
    <lineage>
        <taxon>Eukaryota</taxon>
        <taxon>Viridiplantae</taxon>
        <taxon>Streptophyta</taxon>
        <taxon>Embryophyta</taxon>
        <taxon>Tracheophyta</taxon>
        <taxon>Spermatophyta</taxon>
        <taxon>Magnoliopsida</taxon>
        <taxon>Liliopsida</taxon>
        <taxon>Poales</taxon>
        <taxon>Poaceae</taxon>
        <taxon>PACMAD clade</taxon>
        <taxon>Panicoideae</taxon>
        <taxon>Panicodae</taxon>
        <taxon>Paniceae</taxon>
        <taxon>Cenchrinae</taxon>
        <taxon>Setaria</taxon>
    </lineage>
</organism>
<dbReference type="AlphaFoldDB" id="A0A368SVH1"/>
<dbReference type="EMBL" id="CM003536">
    <property type="protein sequence ID" value="RCV46432.1"/>
    <property type="molecule type" value="Genomic_DNA"/>
</dbReference>
<evidence type="ECO:0000256" key="1">
    <source>
        <dbReference type="SAM" id="MobiDB-lite"/>
    </source>
</evidence>
<protein>
    <submittedName>
        <fullName evidence="2">Uncharacterized protein</fullName>
    </submittedName>
</protein>
<feature type="compositionally biased region" description="Low complexity" evidence="1">
    <location>
        <begin position="47"/>
        <end position="61"/>
    </location>
</feature>
<evidence type="ECO:0000313" key="2">
    <source>
        <dbReference type="EMBL" id="RCV46432.1"/>
    </source>
</evidence>
<name>A0A368SVH1_SETIT</name>
<feature type="compositionally biased region" description="Basic residues" evidence="1">
    <location>
        <begin position="89"/>
        <end position="100"/>
    </location>
</feature>
<reference evidence="2" key="2">
    <citation type="submission" date="2015-07" db="EMBL/GenBank/DDBJ databases">
        <authorList>
            <person name="Noorani M."/>
        </authorList>
    </citation>
    <scope>NUCLEOTIDE SEQUENCE</scope>
    <source>
        <strain evidence="2">Yugu1</strain>
    </source>
</reference>
<feature type="compositionally biased region" description="Low complexity" evidence="1">
    <location>
        <begin position="163"/>
        <end position="181"/>
    </location>
</feature>
<gene>
    <name evidence="2" type="ORF">SETIT_9G531400v2</name>
</gene>
<reference evidence="2" key="1">
    <citation type="journal article" date="2012" name="Nat. Biotechnol.">
        <title>Reference genome sequence of the model plant Setaria.</title>
        <authorList>
            <person name="Bennetzen J.L."/>
            <person name="Schmutz J."/>
            <person name="Wang H."/>
            <person name="Percifield R."/>
            <person name="Hawkins J."/>
            <person name="Pontaroli A.C."/>
            <person name="Estep M."/>
            <person name="Feng L."/>
            <person name="Vaughn J.N."/>
            <person name="Grimwood J."/>
            <person name="Jenkins J."/>
            <person name="Barry K."/>
            <person name="Lindquist E."/>
            <person name="Hellsten U."/>
            <person name="Deshpande S."/>
            <person name="Wang X."/>
            <person name="Wu X."/>
            <person name="Mitros T."/>
            <person name="Triplett J."/>
            <person name="Yang X."/>
            <person name="Ye C.Y."/>
            <person name="Mauro-Herrera M."/>
            <person name="Wang L."/>
            <person name="Li P."/>
            <person name="Sharma M."/>
            <person name="Sharma R."/>
            <person name="Ronald P.C."/>
            <person name="Panaud O."/>
            <person name="Kellogg E.A."/>
            <person name="Brutnell T.P."/>
            <person name="Doust A.N."/>
            <person name="Tuskan G.A."/>
            <person name="Rokhsar D."/>
            <person name="Devos K.M."/>
        </authorList>
    </citation>
    <scope>NUCLEOTIDE SEQUENCE [LARGE SCALE GENOMIC DNA]</scope>
    <source>
        <strain evidence="2">Yugu1</strain>
    </source>
</reference>
<proteinExistence type="predicted"/>
<accession>A0A368SVH1</accession>
<feature type="region of interest" description="Disordered" evidence="1">
    <location>
        <begin position="163"/>
        <end position="196"/>
    </location>
</feature>
<sequence>MRDAQRPQFAGGRAEVKSSLVPWPPSTRRRLHLAVRLPMPRPRFTHATTSASPLTATARPSSPSPSLPIARRRIATCSARPYRGPCRDRSRRSRRCRRASARSGRPLLARAVSARQRTAALPRPYLPKPLPQASLSRCSFSHERASSCGQAISGPLLLPCSSRASRPAPLSQAPSPSLISSTKQLLPSSMLHELAA</sequence>